<dbReference type="SUPFAM" id="SSF54593">
    <property type="entry name" value="Glyoxalase/Bleomycin resistance protein/Dihydroxybiphenyl dioxygenase"/>
    <property type="match status" value="1"/>
</dbReference>
<comment type="similarity">
    <text evidence="1">Belongs to the 4HPPD family.</text>
</comment>
<evidence type="ECO:0000313" key="8">
    <source>
        <dbReference type="Proteomes" id="UP000003730"/>
    </source>
</evidence>
<dbReference type="EC" id="1.13.11.27" evidence="7"/>
<reference evidence="7 8" key="1">
    <citation type="journal article" date="2008" name="Int. J. Syst. Evol. Microbiol.">
        <title>Bizionia argentinensis sp. nov., isolated from surface marine water in Antarctica.</title>
        <authorList>
            <person name="Bercovich A."/>
            <person name="Vazquez S.C."/>
            <person name="Yankilevich P."/>
            <person name="Coria S.H."/>
            <person name="Foti M."/>
            <person name="Hernandez E."/>
            <person name="Vidal A."/>
            <person name="Ruberto L."/>
            <person name="Melo C."/>
            <person name="Marenssi S."/>
            <person name="Criscuolo M."/>
            <person name="Memoli M."/>
            <person name="Arguelles M."/>
            <person name="Mac Cormack W.P."/>
        </authorList>
    </citation>
    <scope>NUCLEOTIDE SEQUENCE [LARGE SCALE GENOMIC DNA]</scope>
    <source>
        <strain evidence="7 8">JUB59</strain>
    </source>
</reference>
<comment type="cofactor">
    <cofactor evidence="5">
        <name>Fe cation</name>
        <dbReference type="ChEBI" id="CHEBI:24875"/>
    </cofactor>
    <text evidence="5">Binds 1 Fe cation per subunit.</text>
</comment>
<dbReference type="InterPro" id="IPR029068">
    <property type="entry name" value="Glyas_Bleomycin-R_OHBP_Dase"/>
</dbReference>
<organism evidence="7 8">
    <name type="scientific">Bizionia argentinensis JUB59</name>
    <dbReference type="NCBI Taxonomy" id="1046627"/>
    <lineage>
        <taxon>Bacteria</taxon>
        <taxon>Pseudomonadati</taxon>
        <taxon>Bacteroidota</taxon>
        <taxon>Flavobacteriia</taxon>
        <taxon>Flavobacteriales</taxon>
        <taxon>Flavobacteriaceae</taxon>
        <taxon>Bizionia</taxon>
    </lineage>
</organism>
<name>G2EH59_9FLAO</name>
<keyword evidence="3" id="KW-0677">Repeat</keyword>
<feature type="domain" description="VOC" evidence="6">
    <location>
        <begin position="28"/>
        <end position="158"/>
    </location>
</feature>
<dbReference type="FunFam" id="3.10.180.10:FF:000001">
    <property type="entry name" value="4-hydroxyphenylpyruvate dioxygenase"/>
    <property type="match status" value="1"/>
</dbReference>
<dbReference type="Gene3D" id="3.10.180.10">
    <property type="entry name" value="2,3-Dihydroxybiphenyl 1,2-Dioxygenase, domain 1"/>
    <property type="match status" value="2"/>
</dbReference>
<dbReference type="Pfam" id="PF13669">
    <property type="entry name" value="Glyoxalase_4"/>
    <property type="match status" value="1"/>
</dbReference>
<evidence type="ECO:0000313" key="7">
    <source>
        <dbReference type="EMBL" id="EGV42259.1"/>
    </source>
</evidence>
<gene>
    <name evidence="7" type="primary">hppD</name>
    <name evidence="7" type="ORF">BZARG_446</name>
</gene>
<proteinExistence type="inferred from homology"/>
<dbReference type="eggNOG" id="COG3185">
    <property type="taxonomic scope" value="Bacteria"/>
</dbReference>
<keyword evidence="7" id="KW-0223">Dioxygenase</keyword>
<dbReference type="NCBIfam" id="TIGR01263">
    <property type="entry name" value="4HPPD"/>
    <property type="match status" value="1"/>
</dbReference>
<dbReference type="GO" id="GO:0006572">
    <property type="term" value="P:L-tyrosine catabolic process"/>
    <property type="evidence" value="ECO:0007669"/>
    <property type="project" value="TreeGrafter"/>
</dbReference>
<keyword evidence="4 5" id="KW-0408">Iron</keyword>
<evidence type="ECO:0000256" key="5">
    <source>
        <dbReference type="PIRSR" id="PIRSR009283-1"/>
    </source>
</evidence>
<dbReference type="STRING" id="1046627.BZARG_446"/>
<dbReference type="PIRSF" id="PIRSF009283">
    <property type="entry name" value="HPP_dOase"/>
    <property type="match status" value="1"/>
</dbReference>
<feature type="binding site" evidence="5">
    <location>
        <position position="271"/>
    </location>
    <ligand>
        <name>Fe cation</name>
        <dbReference type="ChEBI" id="CHEBI:24875"/>
    </ligand>
</feature>
<feature type="binding site" evidence="5">
    <location>
        <position position="355"/>
    </location>
    <ligand>
        <name>Fe cation</name>
        <dbReference type="ChEBI" id="CHEBI:24875"/>
    </ligand>
</feature>
<feature type="binding site" evidence="5">
    <location>
        <position position="188"/>
    </location>
    <ligand>
        <name>Fe cation</name>
        <dbReference type="ChEBI" id="CHEBI:24875"/>
    </ligand>
</feature>
<dbReference type="PANTHER" id="PTHR11959">
    <property type="entry name" value="4-HYDROXYPHENYLPYRUVATE DIOXYGENASE"/>
    <property type="match status" value="1"/>
</dbReference>
<sequence length="387" mass="44118">MSKKEIKSVEYGLEKIFEGAQDFLPLLGTDYVEFYVGNAKQAAHYYKTAFGFQSYAYRGLETGSRDQVSYVLKQDKIRLVLTTPLNSKSPINDHIVKHGDGVKVIALWVDDARSAYEETTKRGAKSYMEPTVDKDEHGEIVRAGIYTYGETVHMFVERKNYKGTFMPGFVAWKSDYNPEPTGLKFIDHMVGNVGWNEMNTWVKWYEDVMGFVNFLSFDDKQIHTEYSALMSKVMSNGNGRIKFPINEPAEGAKKSQIEEYLDFYESPGVQHIAVATDDIISTVSDMRARGIEFLSTPPEEYYRAVPGRLEEFSHELQEDIEKLMALGIMIDADEEGYLLQIFTKPVEDRPTLFFEIIQRMGAKGFGAGNFKALFQSIEREQALRGTL</sequence>
<protein>
    <submittedName>
        <fullName evidence="7">4-hydroxyphenylpyruvate dioxygenase</fullName>
        <ecNumber evidence="7">1.13.11.27</ecNumber>
    </submittedName>
</protein>
<dbReference type="Pfam" id="PF00903">
    <property type="entry name" value="Glyoxalase"/>
    <property type="match status" value="1"/>
</dbReference>
<comment type="caution">
    <text evidence="7">The sequence shown here is derived from an EMBL/GenBank/DDBJ whole genome shotgun (WGS) entry which is preliminary data.</text>
</comment>
<dbReference type="PROSITE" id="PS51819">
    <property type="entry name" value="VOC"/>
    <property type="match status" value="2"/>
</dbReference>
<evidence type="ECO:0000256" key="2">
    <source>
        <dbReference type="ARBA" id="ARBA00022723"/>
    </source>
</evidence>
<dbReference type="Proteomes" id="UP000003730">
    <property type="component" value="Unassembled WGS sequence"/>
</dbReference>
<evidence type="ECO:0000259" key="6">
    <source>
        <dbReference type="PROSITE" id="PS51819"/>
    </source>
</evidence>
<dbReference type="CDD" id="cd08342">
    <property type="entry name" value="HPPD_N_like"/>
    <property type="match status" value="1"/>
</dbReference>
<accession>G2EH59</accession>
<dbReference type="InterPro" id="IPR041735">
    <property type="entry name" value="4OHPhenylPyrv_dOase_C"/>
</dbReference>
<dbReference type="InterPro" id="IPR037523">
    <property type="entry name" value="VOC_core"/>
</dbReference>
<dbReference type="InterPro" id="IPR005956">
    <property type="entry name" value="4OHPhenylPyrv_dOase"/>
</dbReference>
<dbReference type="OrthoDB" id="9780241at2"/>
<keyword evidence="2 5" id="KW-0479">Metal-binding</keyword>
<evidence type="ECO:0000256" key="1">
    <source>
        <dbReference type="ARBA" id="ARBA00005877"/>
    </source>
</evidence>
<dbReference type="GO" id="GO:0003868">
    <property type="term" value="F:4-hydroxyphenylpyruvate dioxygenase activity"/>
    <property type="evidence" value="ECO:0007669"/>
    <property type="project" value="UniProtKB-EC"/>
</dbReference>
<dbReference type="InterPro" id="IPR041736">
    <property type="entry name" value="4OHPhenylPyrv_dOase_N"/>
</dbReference>
<dbReference type="AlphaFoldDB" id="G2EH59"/>
<evidence type="ECO:0000256" key="4">
    <source>
        <dbReference type="ARBA" id="ARBA00023004"/>
    </source>
</evidence>
<keyword evidence="7" id="KW-0560">Oxidoreductase</keyword>
<evidence type="ECO:0000256" key="3">
    <source>
        <dbReference type="ARBA" id="ARBA00022737"/>
    </source>
</evidence>
<dbReference type="PANTHER" id="PTHR11959:SF1">
    <property type="entry name" value="4-HYDROXYPHENYLPYRUVATE DIOXYGENASE"/>
    <property type="match status" value="1"/>
</dbReference>
<feature type="domain" description="VOC" evidence="6">
    <location>
        <begin position="185"/>
        <end position="344"/>
    </location>
</feature>
<keyword evidence="8" id="KW-1185">Reference proteome</keyword>
<dbReference type="GO" id="GO:0046872">
    <property type="term" value="F:metal ion binding"/>
    <property type="evidence" value="ECO:0007669"/>
    <property type="project" value="UniProtKB-KW"/>
</dbReference>
<keyword evidence="7" id="KW-0670">Pyruvate</keyword>
<dbReference type="CDD" id="cd07250">
    <property type="entry name" value="HPPD_C_like"/>
    <property type="match status" value="1"/>
</dbReference>
<dbReference type="InterPro" id="IPR004360">
    <property type="entry name" value="Glyas_Fos-R_dOase_dom"/>
</dbReference>
<dbReference type="EMBL" id="AFXZ01000067">
    <property type="protein sequence ID" value="EGV42259.1"/>
    <property type="molecule type" value="Genomic_DNA"/>
</dbReference>
<dbReference type="PATRIC" id="fig|1046627.3.peg.2837"/>
<dbReference type="RefSeq" id="WP_008639724.1">
    <property type="nucleotide sequence ID" value="NZ_AFXZ01000067.1"/>
</dbReference>